<organism evidence="8 9">
    <name type="scientific">candidate division WOR-1 bacterium RIFOXYB2_FULL_48_7</name>
    <dbReference type="NCBI Taxonomy" id="1802583"/>
    <lineage>
        <taxon>Bacteria</taxon>
        <taxon>Bacillati</taxon>
        <taxon>Saganbacteria</taxon>
    </lineage>
</organism>
<evidence type="ECO:0000256" key="6">
    <source>
        <dbReference type="ARBA" id="ARBA00023229"/>
    </source>
</evidence>
<dbReference type="AlphaFoldDB" id="A0A1F4TI02"/>
<evidence type="ECO:0000256" key="3">
    <source>
        <dbReference type="ARBA" id="ARBA00022679"/>
    </source>
</evidence>
<dbReference type="Pfam" id="PF00348">
    <property type="entry name" value="polyprenyl_synt"/>
    <property type="match status" value="1"/>
</dbReference>
<dbReference type="InterPro" id="IPR033749">
    <property type="entry name" value="Polyprenyl_synt_CS"/>
</dbReference>
<keyword evidence="4" id="KW-0479">Metal-binding</keyword>
<evidence type="ECO:0000313" key="9">
    <source>
        <dbReference type="Proteomes" id="UP000178951"/>
    </source>
</evidence>
<dbReference type="PROSITE" id="PS00723">
    <property type="entry name" value="POLYPRENYL_SYNTHASE_1"/>
    <property type="match status" value="1"/>
</dbReference>
<evidence type="ECO:0000256" key="1">
    <source>
        <dbReference type="ARBA" id="ARBA00001946"/>
    </source>
</evidence>
<dbReference type="STRING" id="1802583.A2311_05300"/>
<evidence type="ECO:0008006" key="10">
    <source>
        <dbReference type="Google" id="ProtNLM"/>
    </source>
</evidence>
<comment type="cofactor">
    <cofactor evidence="1">
        <name>Mg(2+)</name>
        <dbReference type="ChEBI" id="CHEBI:18420"/>
    </cofactor>
</comment>
<name>A0A1F4TI02_UNCSA</name>
<reference evidence="8 9" key="1">
    <citation type="journal article" date="2016" name="Nat. Commun.">
        <title>Thousands of microbial genomes shed light on interconnected biogeochemical processes in an aquifer system.</title>
        <authorList>
            <person name="Anantharaman K."/>
            <person name="Brown C.T."/>
            <person name="Hug L.A."/>
            <person name="Sharon I."/>
            <person name="Castelle C.J."/>
            <person name="Probst A.J."/>
            <person name="Thomas B.C."/>
            <person name="Singh A."/>
            <person name="Wilkins M.J."/>
            <person name="Karaoz U."/>
            <person name="Brodie E.L."/>
            <person name="Williams K.H."/>
            <person name="Hubbard S.S."/>
            <person name="Banfield J.F."/>
        </authorList>
    </citation>
    <scope>NUCLEOTIDE SEQUENCE [LARGE SCALE GENOMIC DNA]</scope>
</reference>
<evidence type="ECO:0000256" key="4">
    <source>
        <dbReference type="ARBA" id="ARBA00022723"/>
    </source>
</evidence>
<dbReference type="GO" id="GO:0046872">
    <property type="term" value="F:metal ion binding"/>
    <property type="evidence" value="ECO:0007669"/>
    <property type="project" value="UniProtKB-KW"/>
</dbReference>
<dbReference type="SFLD" id="SFLDS00005">
    <property type="entry name" value="Isoprenoid_Synthase_Type_I"/>
    <property type="match status" value="1"/>
</dbReference>
<dbReference type="Proteomes" id="UP000178951">
    <property type="component" value="Unassembled WGS sequence"/>
</dbReference>
<keyword evidence="6" id="KW-0414">Isoprene biosynthesis</keyword>
<dbReference type="InterPro" id="IPR053378">
    <property type="entry name" value="Prenyl_diphosphate_synthase"/>
</dbReference>
<dbReference type="CDD" id="cd00685">
    <property type="entry name" value="Trans_IPPS_HT"/>
    <property type="match status" value="1"/>
</dbReference>
<keyword evidence="3 7" id="KW-0808">Transferase</keyword>
<dbReference type="PANTHER" id="PTHR43281">
    <property type="entry name" value="FARNESYL DIPHOSPHATE SYNTHASE"/>
    <property type="match status" value="1"/>
</dbReference>
<comment type="caution">
    <text evidence="8">The sequence shown here is derived from an EMBL/GenBank/DDBJ whole genome shotgun (WGS) entry which is preliminary data.</text>
</comment>
<dbReference type="SUPFAM" id="SSF48576">
    <property type="entry name" value="Terpenoid synthases"/>
    <property type="match status" value="1"/>
</dbReference>
<dbReference type="NCBIfam" id="NF045485">
    <property type="entry name" value="FPPsyn"/>
    <property type="match status" value="1"/>
</dbReference>
<dbReference type="EMBL" id="MEUF01000082">
    <property type="protein sequence ID" value="OGC32358.1"/>
    <property type="molecule type" value="Genomic_DNA"/>
</dbReference>
<evidence type="ECO:0000256" key="2">
    <source>
        <dbReference type="ARBA" id="ARBA00006706"/>
    </source>
</evidence>
<dbReference type="GO" id="GO:0005737">
    <property type="term" value="C:cytoplasm"/>
    <property type="evidence" value="ECO:0007669"/>
    <property type="project" value="UniProtKB-ARBA"/>
</dbReference>
<protein>
    <recommendedName>
        <fullName evidence="10">Polyprenyl synthetase</fullName>
    </recommendedName>
</protein>
<evidence type="ECO:0000313" key="8">
    <source>
        <dbReference type="EMBL" id="OGC32358.1"/>
    </source>
</evidence>
<gene>
    <name evidence="8" type="ORF">A2311_05300</name>
</gene>
<accession>A0A1F4TI02</accession>
<dbReference type="GO" id="GO:0016114">
    <property type="term" value="P:terpenoid biosynthetic process"/>
    <property type="evidence" value="ECO:0007669"/>
    <property type="project" value="UniProtKB-ARBA"/>
</dbReference>
<comment type="similarity">
    <text evidence="2 7">Belongs to the FPP/GGPP synthase family.</text>
</comment>
<evidence type="ECO:0000256" key="5">
    <source>
        <dbReference type="ARBA" id="ARBA00022842"/>
    </source>
</evidence>
<evidence type="ECO:0000256" key="7">
    <source>
        <dbReference type="RuleBase" id="RU004466"/>
    </source>
</evidence>
<dbReference type="InterPro" id="IPR000092">
    <property type="entry name" value="Polyprenyl_synt"/>
</dbReference>
<dbReference type="FunFam" id="1.10.600.10:FF:000001">
    <property type="entry name" value="Geranylgeranyl diphosphate synthase"/>
    <property type="match status" value="1"/>
</dbReference>
<sequence length="275" mass="30087">MDVKFINQTQRIVDLALKKYLNGHGRLYAAMRYSVFAGGKRFRPLLCLATARALGRANKRVVPFACAVEMLHTFTLIHDDLPAMDNADFRRGKPACHKAFGEDLAILAGDALNTLAFELIADDPMAVKVLSRALIHVVEGQVADIASANKKVSVKELYQIHHLKTAALLIACVEGAASILGASNKHIHHLKQYATHLGLAFQIADDILDVTASQADIGKPARADLKKGFPYLVGLDKAKELAQKERALAIKAVDKFGQQADILRQMAAYVVERKN</sequence>
<dbReference type="PROSITE" id="PS00444">
    <property type="entry name" value="POLYPRENYL_SYNTHASE_2"/>
    <property type="match status" value="1"/>
</dbReference>
<keyword evidence="5" id="KW-0460">Magnesium</keyword>
<dbReference type="SFLD" id="SFLDG01017">
    <property type="entry name" value="Polyprenyl_Transferase_Like"/>
    <property type="match status" value="1"/>
</dbReference>
<proteinExistence type="inferred from homology"/>
<dbReference type="PANTHER" id="PTHR43281:SF1">
    <property type="entry name" value="FARNESYL DIPHOSPHATE SYNTHASE"/>
    <property type="match status" value="1"/>
</dbReference>
<dbReference type="InterPro" id="IPR008949">
    <property type="entry name" value="Isoprenoid_synthase_dom_sf"/>
</dbReference>
<dbReference type="Gene3D" id="1.10.600.10">
    <property type="entry name" value="Farnesyl Diphosphate Synthase"/>
    <property type="match status" value="1"/>
</dbReference>
<dbReference type="GO" id="GO:0004659">
    <property type="term" value="F:prenyltransferase activity"/>
    <property type="evidence" value="ECO:0007669"/>
    <property type="project" value="InterPro"/>
</dbReference>